<keyword evidence="2" id="KW-1185">Reference proteome</keyword>
<dbReference type="AlphaFoldDB" id="A0AAW2BKS3"/>
<evidence type="ECO:0000313" key="1">
    <source>
        <dbReference type="EMBL" id="KAK9986541.1"/>
    </source>
</evidence>
<evidence type="ECO:0000313" key="2">
    <source>
        <dbReference type="Proteomes" id="UP001459277"/>
    </source>
</evidence>
<accession>A0AAW2BKS3</accession>
<organism evidence="1 2">
    <name type="scientific">Lithocarpus litseifolius</name>
    <dbReference type="NCBI Taxonomy" id="425828"/>
    <lineage>
        <taxon>Eukaryota</taxon>
        <taxon>Viridiplantae</taxon>
        <taxon>Streptophyta</taxon>
        <taxon>Embryophyta</taxon>
        <taxon>Tracheophyta</taxon>
        <taxon>Spermatophyta</taxon>
        <taxon>Magnoliopsida</taxon>
        <taxon>eudicotyledons</taxon>
        <taxon>Gunneridae</taxon>
        <taxon>Pentapetalae</taxon>
        <taxon>rosids</taxon>
        <taxon>fabids</taxon>
        <taxon>Fagales</taxon>
        <taxon>Fagaceae</taxon>
        <taxon>Lithocarpus</taxon>
    </lineage>
</organism>
<proteinExistence type="predicted"/>
<name>A0AAW2BKS3_9ROSI</name>
<reference evidence="1 2" key="1">
    <citation type="submission" date="2024-01" db="EMBL/GenBank/DDBJ databases">
        <title>A telomere-to-telomere, gap-free genome of sweet tea (Lithocarpus litseifolius).</title>
        <authorList>
            <person name="Zhou J."/>
        </authorList>
    </citation>
    <scope>NUCLEOTIDE SEQUENCE [LARGE SCALE GENOMIC DNA]</scope>
    <source>
        <strain evidence="1">Zhou-2022a</strain>
        <tissue evidence="1">Leaf</tissue>
    </source>
</reference>
<comment type="caution">
    <text evidence="1">The sequence shown here is derived from an EMBL/GenBank/DDBJ whole genome shotgun (WGS) entry which is preliminary data.</text>
</comment>
<protein>
    <submittedName>
        <fullName evidence="1">Uncharacterized protein</fullName>
    </submittedName>
</protein>
<gene>
    <name evidence="1" type="ORF">SO802_031492</name>
</gene>
<dbReference type="Proteomes" id="UP001459277">
    <property type="component" value="Unassembled WGS sequence"/>
</dbReference>
<sequence>MTNNVWLSHKATWIAVYGLRPSARRLIGKRKITKDLRIMTKNHAPTFLPISYCILCGNYGVLHEHEQYEDNSDLLAYENYADTD</sequence>
<dbReference type="EMBL" id="JAZDWU010000011">
    <property type="protein sequence ID" value="KAK9986541.1"/>
    <property type="molecule type" value="Genomic_DNA"/>
</dbReference>